<keyword evidence="9 14" id="KW-0808">Transferase</keyword>
<dbReference type="PANTHER" id="PTHR34848">
    <property type="match status" value="1"/>
</dbReference>
<dbReference type="EC" id="2.7.7.62" evidence="14"/>
<dbReference type="NCBIfam" id="NF004469">
    <property type="entry name" value="PRK05800.1"/>
    <property type="match status" value="1"/>
</dbReference>
<dbReference type="Proteomes" id="UP000777935">
    <property type="component" value="Unassembled WGS sequence"/>
</dbReference>
<evidence type="ECO:0000256" key="7">
    <source>
        <dbReference type="ARBA" id="ARBA00007490"/>
    </source>
</evidence>
<comment type="catalytic activity">
    <reaction evidence="1 14">
        <text>adenosylcob(III)inamide + ATP = adenosylcob(III)inamide phosphate + ADP + H(+)</text>
        <dbReference type="Rhea" id="RHEA:15769"/>
        <dbReference type="ChEBI" id="CHEBI:2480"/>
        <dbReference type="ChEBI" id="CHEBI:15378"/>
        <dbReference type="ChEBI" id="CHEBI:30616"/>
        <dbReference type="ChEBI" id="CHEBI:58502"/>
        <dbReference type="ChEBI" id="CHEBI:456216"/>
        <dbReference type="EC" id="2.7.1.156"/>
    </reaction>
</comment>
<proteinExistence type="inferred from homology"/>
<evidence type="ECO:0000256" key="3">
    <source>
        <dbReference type="ARBA" id="ARBA00001522"/>
    </source>
</evidence>
<sequence>MSLPKLTLVLGGASSGKSAFAERLIIATSLPKVYIATAQVWDDEMRIKVDRHRDMRGQGWRTVEEPMNMVAALSEVKEDEVALLDCATLWLSNHLLAENDLAQAQDVLLHALEVCPATVVVVSNEVGSGIVPETPLGRRFRDAQGQLNQKLAEKADSVVMVTAGLPFALKGPLP</sequence>
<comment type="similarity">
    <text evidence="7 14">Belongs to the CobU/CobP family.</text>
</comment>
<keyword evidence="15" id="KW-0548">Nucleotidyltransferase</keyword>
<dbReference type="PIRSF" id="PIRSF006135">
    <property type="entry name" value="CobU"/>
    <property type="match status" value="1"/>
</dbReference>
<evidence type="ECO:0000256" key="13">
    <source>
        <dbReference type="ARBA" id="ARBA00023134"/>
    </source>
</evidence>
<evidence type="ECO:0000313" key="16">
    <source>
        <dbReference type="Proteomes" id="UP000777935"/>
    </source>
</evidence>
<evidence type="ECO:0000256" key="5">
    <source>
        <dbReference type="ARBA" id="ARBA00004692"/>
    </source>
</evidence>
<evidence type="ECO:0000256" key="6">
    <source>
        <dbReference type="ARBA" id="ARBA00005159"/>
    </source>
</evidence>
<organism evidence="15 16">
    <name type="scientific">Parasulfitobacter algicola</name>
    <dbReference type="NCBI Taxonomy" id="2614809"/>
    <lineage>
        <taxon>Bacteria</taxon>
        <taxon>Pseudomonadati</taxon>
        <taxon>Pseudomonadota</taxon>
        <taxon>Alphaproteobacteria</taxon>
        <taxon>Rhodobacterales</taxon>
        <taxon>Roseobacteraceae</taxon>
        <taxon>Parasulfitobacter</taxon>
    </lineage>
</organism>
<dbReference type="InterPro" id="IPR003203">
    <property type="entry name" value="CobU/CobP"/>
</dbReference>
<evidence type="ECO:0000256" key="10">
    <source>
        <dbReference type="ARBA" id="ARBA00022741"/>
    </source>
</evidence>
<dbReference type="Pfam" id="PF02283">
    <property type="entry name" value="CobU"/>
    <property type="match status" value="1"/>
</dbReference>
<evidence type="ECO:0000256" key="4">
    <source>
        <dbReference type="ARBA" id="ARBA00003889"/>
    </source>
</evidence>
<dbReference type="GO" id="GO:0043752">
    <property type="term" value="F:adenosylcobinamide kinase activity"/>
    <property type="evidence" value="ECO:0007669"/>
    <property type="project" value="UniProtKB-EC"/>
</dbReference>
<evidence type="ECO:0000256" key="9">
    <source>
        <dbReference type="ARBA" id="ARBA00022679"/>
    </source>
</evidence>
<comment type="function">
    <text evidence="4 14">Catalyzes ATP-dependent phosphorylation of adenosylcobinamide and addition of GMP to adenosylcobinamide phosphate.</text>
</comment>
<comment type="pathway">
    <text evidence="5 14">Cofactor biosynthesis; adenosylcobalamin biosynthesis; adenosylcobalamin from cob(II)yrinate a,c-diamide: step 6/7.</text>
</comment>
<dbReference type="CDD" id="cd00544">
    <property type="entry name" value="CobU"/>
    <property type="match status" value="1"/>
</dbReference>
<keyword evidence="8 14" id="KW-0169">Cobalamin biosynthesis</keyword>
<gene>
    <name evidence="15" type="primary">cobU</name>
    <name evidence="15" type="ORF">HRQ87_15185</name>
</gene>
<comment type="caution">
    <text evidence="15">The sequence shown here is derived from an EMBL/GenBank/DDBJ whole genome shotgun (WGS) entry which is preliminary data.</text>
</comment>
<comment type="pathway">
    <text evidence="6 14">Cofactor biosynthesis; adenosylcobalamin biosynthesis; adenosylcobalamin from cob(II)yrinate a,c-diamide: step 5/7.</text>
</comment>
<comment type="catalytic activity">
    <reaction evidence="3">
        <text>adenosylcob(III)inamide + GTP = adenosylcob(III)inamide phosphate + GDP + H(+)</text>
        <dbReference type="Rhea" id="RHEA:15765"/>
        <dbReference type="ChEBI" id="CHEBI:2480"/>
        <dbReference type="ChEBI" id="CHEBI:15378"/>
        <dbReference type="ChEBI" id="CHEBI:37565"/>
        <dbReference type="ChEBI" id="CHEBI:58189"/>
        <dbReference type="ChEBI" id="CHEBI:58502"/>
        <dbReference type="EC" id="2.7.1.156"/>
    </reaction>
</comment>
<evidence type="ECO:0000256" key="12">
    <source>
        <dbReference type="ARBA" id="ARBA00022840"/>
    </source>
</evidence>
<dbReference type="PANTHER" id="PTHR34848:SF1">
    <property type="entry name" value="BIFUNCTIONAL ADENOSYLCOBALAMIN BIOSYNTHESIS PROTEIN COBU"/>
    <property type="match status" value="1"/>
</dbReference>
<dbReference type="GO" id="GO:0008820">
    <property type="term" value="F:cobinamide phosphate guanylyltransferase activity"/>
    <property type="evidence" value="ECO:0007669"/>
    <property type="project" value="UniProtKB-EC"/>
</dbReference>
<evidence type="ECO:0000256" key="1">
    <source>
        <dbReference type="ARBA" id="ARBA00000312"/>
    </source>
</evidence>
<accession>A0ABX2IYB0</accession>
<evidence type="ECO:0000256" key="14">
    <source>
        <dbReference type="PIRNR" id="PIRNR006135"/>
    </source>
</evidence>
<dbReference type="RefSeq" id="WP_174139291.1">
    <property type="nucleotide sequence ID" value="NZ_JABUFE010000010.1"/>
</dbReference>
<keyword evidence="11 14" id="KW-0418">Kinase</keyword>
<dbReference type="Gene3D" id="3.40.50.300">
    <property type="entry name" value="P-loop containing nucleotide triphosphate hydrolases"/>
    <property type="match status" value="1"/>
</dbReference>
<keyword evidence="16" id="KW-1185">Reference proteome</keyword>
<evidence type="ECO:0000256" key="2">
    <source>
        <dbReference type="ARBA" id="ARBA00000711"/>
    </source>
</evidence>
<keyword evidence="12 14" id="KW-0067">ATP-binding</keyword>
<keyword evidence="13 14" id="KW-0342">GTP-binding</keyword>
<dbReference type="InterPro" id="IPR027417">
    <property type="entry name" value="P-loop_NTPase"/>
</dbReference>
<protein>
    <recommendedName>
        <fullName evidence="14">Bifunctional adenosylcobalamin biosynthesis protein</fullName>
        <ecNumber evidence="14">2.7.1.156</ecNumber>
        <ecNumber evidence="14">2.7.7.62</ecNumber>
    </recommendedName>
</protein>
<name>A0ABX2IYB0_9RHOB</name>
<dbReference type="EC" id="2.7.1.156" evidence="14"/>
<reference evidence="15 16" key="1">
    <citation type="submission" date="2020-06" db="EMBL/GenBank/DDBJ databases">
        <title>Sulfitobacter algicola sp. nov., isolated from green algae.</title>
        <authorList>
            <person name="Wang C."/>
        </authorList>
    </citation>
    <scope>NUCLEOTIDE SEQUENCE [LARGE SCALE GENOMIC DNA]</scope>
    <source>
        <strain evidence="15 16">1151</strain>
    </source>
</reference>
<keyword evidence="10 14" id="KW-0547">Nucleotide-binding</keyword>
<comment type="catalytic activity">
    <reaction evidence="2 14">
        <text>adenosylcob(III)inamide phosphate + GTP + H(+) = adenosylcob(III)inamide-GDP + diphosphate</text>
        <dbReference type="Rhea" id="RHEA:22712"/>
        <dbReference type="ChEBI" id="CHEBI:15378"/>
        <dbReference type="ChEBI" id="CHEBI:33019"/>
        <dbReference type="ChEBI" id="CHEBI:37565"/>
        <dbReference type="ChEBI" id="CHEBI:58502"/>
        <dbReference type="ChEBI" id="CHEBI:60487"/>
        <dbReference type="EC" id="2.7.7.62"/>
    </reaction>
</comment>
<evidence type="ECO:0000256" key="8">
    <source>
        <dbReference type="ARBA" id="ARBA00022573"/>
    </source>
</evidence>
<evidence type="ECO:0000313" key="15">
    <source>
        <dbReference type="EMBL" id="NSX56137.1"/>
    </source>
</evidence>
<dbReference type="SUPFAM" id="SSF52540">
    <property type="entry name" value="P-loop containing nucleoside triphosphate hydrolases"/>
    <property type="match status" value="1"/>
</dbReference>
<dbReference type="EMBL" id="JABUFE010000010">
    <property type="protein sequence ID" value="NSX56137.1"/>
    <property type="molecule type" value="Genomic_DNA"/>
</dbReference>
<evidence type="ECO:0000256" key="11">
    <source>
        <dbReference type="ARBA" id="ARBA00022777"/>
    </source>
</evidence>